<reference evidence="1" key="1">
    <citation type="submission" date="2014-11" db="EMBL/GenBank/DDBJ databases">
        <authorList>
            <person name="Amaro Gonzalez C."/>
        </authorList>
    </citation>
    <scope>NUCLEOTIDE SEQUENCE</scope>
</reference>
<dbReference type="EMBL" id="GBXM01097479">
    <property type="protein sequence ID" value="JAH11098.1"/>
    <property type="molecule type" value="Transcribed_RNA"/>
</dbReference>
<proteinExistence type="predicted"/>
<accession>A0A0E9Q4Q6</accession>
<reference evidence="1" key="2">
    <citation type="journal article" date="2015" name="Fish Shellfish Immunol.">
        <title>Early steps in the European eel (Anguilla anguilla)-Vibrio vulnificus interaction in the gills: Role of the RtxA13 toxin.</title>
        <authorList>
            <person name="Callol A."/>
            <person name="Pajuelo D."/>
            <person name="Ebbesson L."/>
            <person name="Teles M."/>
            <person name="MacKenzie S."/>
            <person name="Amaro C."/>
        </authorList>
    </citation>
    <scope>NUCLEOTIDE SEQUENCE</scope>
</reference>
<protein>
    <submittedName>
        <fullName evidence="1">Uncharacterized protein</fullName>
    </submittedName>
</protein>
<dbReference type="AlphaFoldDB" id="A0A0E9Q4Q6"/>
<evidence type="ECO:0000313" key="1">
    <source>
        <dbReference type="EMBL" id="JAH11098.1"/>
    </source>
</evidence>
<name>A0A0E9Q4Q6_ANGAN</name>
<sequence>MLLKRTVLRFTQKAVETQLFTRNYLGNNWLNMTTYATH</sequence>
<organism evidence="1">
    <name type="scientific">Anguilla anguilla</name>
    <name type="common">European freshwater eel</name>
    <name type="synonym">Muraena anguilla</name>
    <dbReference type="NCBI Taxonomy" id="7936"/>
    <lineage>
        <taxon>Eukaryota</taxon>
        <taxon>Metazoa</taxon>
        <taxon>Chordata</taxon>
        <taxon>Craniata</taxon>
        <taxon>Vertebrata</taxon>
        <taxon>Euteleostomi</taxon>
        <taxon>Actinopterygii</taxon>
        <taxon>Neopterygii</taxon>
        <taxon>Teleostei</taxon>
        <taxon>Anguilliformes</taxon>
        <taxon>Anguillidae</taxon>
        <taxon>Anguilla</taxon>
    </lineage>
</organism>